<reference evidence="2 4" key="1">
    <citation type="journal article" date="2016" name="Genome Biol. Evol.">
        <title>Divergent and convergent evolution of fungal pathogenicity.</title>
        <authorList>
            <person name="Shang Y."/>
            <person name="Xiao G."/>
            <person name="Zheng P."/>
            <person name="Cen K."/>
            <person name="Zhan S."/>
            <person name="Wang C."/>
        </authorList>
    </citation>
    <scope>NUCLEOTIDE SEQUENCE [LARGE SCALE GENOMIC DNA]</scope>
    <source>
        <strain evidence="2 4">RCEF 4871</strain>
    </source>
</reference>
<keyword evidence="4" id="KW-1185">Reference proteome</keyword>
<reference evidence="5" key="2">
    <citation type="submission" date="2018-12" db="EMBL/GenBank/DDBJ databases">
        <title>The complete genome of Metarhizium rileyi, a key fungal pathogen of Lepidoptera.</title>
        <authorList>
            <person name="Binneck E."/>
            <person name="Lastra C.C.L."/>
            <person name="Sosa-Gomez D.R."/>
        </authorList>
    </citation>
    <scope>NUCLEOTIDE SEQUENCE [LARGE SCALE GENOMIC DNA]</scope>
    <source>
        <strain evidence="5">Cep018-CH2</strain>
    </source>
</reference>
<dbReference type="EMBL" id="AZHC01000009">
    <property type="protein sequence ID" value="OAA44975.1"/>
    <property type="molecule type" value="Genomic_DNA"/>
</dbReference>
<accession>A0A167F9U6</accession>
<evidence type="ECO:0000313" key="4">
    <source>
        <dbReference type="Proteomes" id="UP000243498"/>
    </source>
</evidence>
<proteinExistence type="predicted"/>
<evidence type="ECO:0000313" key="5">
    <source>
        <dbReference type="Proteomes" id="UP000317257"/>
    </source>
</evidence>
<sequence>MDKQQQFYVHIVVHRGSIQDSSHQRRIGLWFVPCEQGSQYYFHVKGAFHNYQLETKENWDPTCTGSALPLIYIGKTDKLSANELTKILGDVPIENHDLEFNGQQWIWGALNFLASNSHLTRRQRDEGFNQMLETVLEGSSDELPEPHHGHVRDGSTNKTTDV</sequence>
<dbReference type="Proteomes" id="UP000317257">
    <property type="component" value="Unassembled WGS sequence"/>
</dbReference>
<dbReference type="Proteomes" id="UP000243498">
    <property type="component" value="Unassembled WGS sequence"/>
</dbReference>
<dbReference type="AlphaFoldDB" id="A0A167F9U6"/>
<accession>A0A5C6GEQ3</accession>
<dbReference type="EMBL" id="SBHS01000010">
    <property type="protein sequence ID" value="TWU74681.1"/>
    <property type="molecule type" value="Genomic_DNA"/>
</dbReference>
<reference evidence="3" key="3">
    <citation type="journal article" date="2019" name="Microbiol. Resour. Announc.">
        <title>Genome Sequence of Metarhizium rileyi, a Microbial Control Agent for Lepidoptera.</title>
        <authorList>
            <person name="Binneck E."/>
            <person name="Lastra C.C.L."/>
            <person name="Sosa-Gomez D.R."/>
        </authorList>
    </citation>
    <scope>NUCLEOTIDE SEQUENCE</scope>
    <source>
        <strain evidence="3">Cep018-CH2</strain>
    </source>
</reference>
<name>A0A167F9U6_METRR</name>
<gene>
    <name evidence="3" type="ORF">ED733_004312</name>
    <name evidence="2" type="ORF">NOR_03729</name>
</gene>
<evidence type="ECO:0000256" key="1">
    <source>
        <dbReference type="SAM" id="MobiDB-lite"/>
    </source>
</evidence>
<dbReference type="OrthoDB" id="37659at2759"/>
<organism evidence="2 4">
    <name type="scientific">Metarhizium rileyi (strain RCEF 4871)</name>
    <name type="common">Nomuraea rileyi</name>
    <dbReference type="NCBI Taxonomy" id="1649241"/>
    <lineage>
        <taxon>Eukaryota</taxon>
        <taxon>Fungi</taxon>
        <taxon>Dikarya</taxon>
        <taxon>Ascomycota</taxon>
        <taxon>Pezizomycotina</taxon>
        <taxon>Sordariomycetes</taxon>
        <taxon>Hypocreomycetidae</taxon>
        <taxon>Hypocreales</taxon>
        <taxon>Clavicipitaceae</taxon>
        <taxon>Metarhizium</taxon>
    </lineage>
</organism>
<dbReference type="Pfam" id="PF20174">
    <property type="entry name" value="DUF6540"/>
    <property type="match status" value="1"/>
</dbReference>
<protein>
    <submittedName>
        <fullName evidence="2">Uncharacterized protein</fullName>
    </submittedName>
</protein>
<feature type="compositionally biased region" description="Basic and acidic residues" evidence="1">
    <location>
        <begin position="144"/>
        <end position="162"/>
    </location>
</feature>
<feature type="region of interest" description="Disordered" evidence="1">
    <location>
        <begin position="139"/>
        <end position="162"/>
    </location>
</feature>
<dbReference type="STRING" id="1081105.A0A167F9U6"/>
<dbReference type="InterPro" id="IPR046670">
    <property type="entry name" value="DUF6540"/>
</dbReference>
<evidence type="ECO:0000313" key="2">
    <source>
        <dbReference type="EMBL" id="OAA44975.1"/>
    </source>
</evidence>
<dbReference type="OMA" id="REDLDWN"/>
<comment type="caution">
    <text evidence="2">The sequence shown here is derived from an EMBL/GenBank/DDBJ whole genome shotgun (WGS) entry which is preliminary data.</text>
</comment>
<evidence type="ECO:0000313" key="3">
    <source>
        <dbReference type="EMBL" id="TWU74681.1"/>
    </source>
</evidence>